<keyword evidence="2" id="KW-1185">Reference proteome</keyword>
<dbReference type="SUPFAM" id="SSF49899">
    <property type="entry name" value="Concanavalin A-like lectins/glucanases"/>
    <property type="match status" value="1"/>
</dbReference>
<evidence type="ECO:0000313" key="2">
    <source>
        <dbReference type="Proteomes" id="UP000254168"/>
    </source>
</evidence>
<name>A0AA46HCC6_9XANT</name>
<dbReference type="AlphaFoldDB" id="A0AA46HCC6"/>
<dbReference type="PANTHER" id="PTHR42812">
    <property type="entry name" value="BETA-XYLOSIDASE"/>
    <property type="match status" value="1"/>
</dbReference>
<dbReference type="InterPro" id="IPR051795">
    <property type="entry name" value="Glycosyl_Hydrlase_43"/>
</dbReference>
<dbReference type="InterPro" id="IPR013320">
    <property type="entry name" value="ConA-like_dom_sf"/>
</dbReference>
<organism evidence="1 2">
    <name type="scientific">Xanthomonas euroxanthea</name>
    <dbReference type="NCBI Taxonomy" id="2259622"/>
    <lineage>
        <taxon>Bacteria</taxon>
        <taxon>Pseudomonadati</taxon>
        <taxon>Pseudomonadota</taxon>
        <taxon>Gammaproteobacteria</taxon>
        <taxon>Lysobacterales</taxon>
        <taxon>Lysobacteraceae</taxon>
        <taxon>Xanthomonas</taxon>
    </lineage>
</organism>
<dbReference type="PANTHER" id="PTHR42812:SF2">
    <property type="entry name" value="XYLOSIDASE_ARABINOSIDASE"/>
    <property type="match status" value="1"/>
</dbReference>
<gene>
    <name evidence="1" type="ORF">CPBF424_39530</name>
</gene>
<comment type="caution">
    <text evidence="1">The sequence shown here is derived from an EMBL/GenBank/DDBJ whole genome shotgun (WGS) entry which is preliminary data.</text>
</comment>
<dbReference type="Gene3D" id="2.60.120.200">
    <property type="match status" value="1"/>
</dbReference>
<evidence type="ECO:0000313" key="1">
    <source>
        <dbReference type="EMBL" id="SUZ30101.1"/>
    </source>
</evidence>
<accession>A0AA46HCC6</accession>
<reference evidence="1 2" key="1">
    <citation type="submission" date="2018-06" db="EMBL/GenBank/DDBJ databases">
        <authorList>
            <person name="Pothier F. J."/>
        </authorList>
    </citation>
    <scope>NUCLEOTIDE SEQUENCE [LARGE SCALE GENOMIC DNA]</scope>
    <source>
        <strain evidence="1 2">CPBF 424</strain>
    </source>
</reference>
<proteinExistence type="predicted"/>
<dbReference type="EMBL" id="UIHB01000010">
    <property type="protein sequence ID" value="SUZ30101.1"/>
    <property type="molecule type" value="Genomic_DNA"/>
</dbReference>
<sequence length="108" mass="12632">MRFNHKAFVGIGVTPDTIKTYEYSEELVWARAPNTHRRIRLRLSNDAHVVTFDYCFDDGRQWIRHPTRMEMSGFHHNVFGGFLSLQLGIYAAQQGAVVLRDFSYRALR</sequence>
<protein>
    <submittedName>
        <fullName evidence="1">Xylan 1,4-beta-xylosidase</fullName>
    </submittedName>
</protein>
<dbReference type="Proteomes" id="UP000254168">
    <property type="component" value="Unassembled WGS sequence"/>
</dbReference>